<gene>
    <name evidence="3" type="primary">dpep2</name>
</gene>
<comment type="subunit">
    <text evidence="1">Homodimer; disulfide-linked.</text>
</comment>
<keyword evidence="1" id="KW-0862">Zinc</keyword>
<dbReference type="InterPro" id="IPR032466">
    <property type="entry name" value="Metal_Hydrolase"/>
</dbReference>
<keyword evidence="1" id="KW-0482">Metalloprotease</keyword>
<dbReference type="EC" id="3.4.13.19" evidence="1"/>
<name>A0A6P8FFM4_CLUHA</name>
<keyword evidence="1" id="KW-0645">Protease</keyword>
<dbReference type="PANTHER" id="PTHR10443:SF9">
    <property type="entry name" value="DIPEPTIDASE 2"/>
    <property type="match status" value="1"/>
</dbReference>
<comment type="cofactor">
    <cofactor evidence="1">
        <name>Zn(2+)</name>
        <dbReference type="ChEBI" id="CHEBI:29105"/>
    </cofactor>
</comment>
<protein>
    <recommendedName>
        <fullName evidence="1">Dipeptidase</fullName>
        <ecNumber evidence="1">3.4.13.19</ecNumber>
    </recommendedName>
</protein>
<dbReference type="GO" id="GO:0070573">
    <property type="term" value="F:metallodipeptidase activity"/>
    <property type="evidence" value="ECO:0007669"/>
    <property type="project" value="InterPro"/>
</dbReference>
<evidence type="ECO:0000313" key="2">
    <source>
        <dbReference type="Proteomes" id="UP000515152"/>
    </source>
</evidence>
<dbReference type="GO" id="GO:0046872">
    <property type="term" value="F:metal ion binding"/>
    <property type="evidence" value="ECO:0007669"/>
    <property type="project" value="UniProtKB-UniRule"/>
</dbReference>
<dbReference type="GO" id="GO:0098552">
    <property type="term" value="C:side of membrane"/>
    <property type="evidence" value="ECO:0007669"/>
    <property type="project" value="UniProtKB-KW"/>
</dbReference>
<keyword evidence="1" id="KW-0336">GPI-anchor</keyword>
<dbReference type="RefSeq" id="XP_031424474.2">
    <property type="nucleotide sequence ID" value="XM_031568614.2"/>
</dbReference>
<proteinExistence type="inferred from homology"/>
<accession>A0A6P8FFM4</accession>
<dbReference type="AlphaFoldDB" id="A0A6P8FFM4"/>
<dbReference type="CTD" id="64174"/>
<dbReference type="InterPro" id="IPR008257">
    <property type="entry name" value="Pept_M19"/>
</dbReference>
<keyword evidence="2" id="KW-1185">Reference proteome</keyword>
<dbReference type="SUPFAM" id="SSF51556">
    <property type="entry name" value="Metallo-dependent hydrolases"/>
    <property type="match status" value="1"/>
</dbReference>
<dbReference type="KEGG" id="char:105899732"/>
<dbReference type="GO" id="GO:0006508">
    <property type="term" value="P:proteolysis"/>
    <property type="evidence" value="ECO:0007669"/>
    <property type="project" value="UniProtKB-KW"/>
</dbReference>
<keyword evidence="1" id="KW-0224">Dipeptidase</keyword>
<dbReference type="Gene3D" id="3.20.20.140">
    <property type="entry name" value="Metal-dependent hydrolases"/>
    <property type="match status" value="1"/>
</dbReference>
<sequence>MNRLGMMVDLSHSSWATAWAVLNVSKAPVIFSHSSAYTLCNHDRNVPDNLLHALKRNKGLIMVTLYNEFVGCGREANISVVADHFDHIKSQVGAETIGIGGDFDGASYFPEGLEDVSKYPALIQELLQRNWTEAELAGVLRLNFIRVFEDVERVRDVLEGTSPSEAEIPLKEVENPCRLVLRPPKPNQNSVRAFMLKNKSIFLSDGAVMWMTLLFCLLLQ</sequence>
<comment type="subcellular location">
    <subcellularLocation>
        <location evidence="1">Membrane</location>
        <topology evidence="1">Lipid-anchor</topology>
        <topology evidence="1">GPI-anchor</topology>
    </subcellularLocation>
</comment>
<dbReference type="Proteomes" id="UP000515152">
    <property type="component" value="Chromosome 6"/>
</dbReference>
<comment type="similarity">
    <text evidence="1">Belongs to the metallo-dependent hydrolases superfamily. Peptidase M19 family.</text>
</comment>
<dbReference type="OrthoDB" id="445695at2759"/>
<reference evidence="3" key="1">
    <citation type="submission" date="2025-08" db="UniProtKB">
        <authorList>
            <consortium name="RefSeq"/>
        </authorList>
    </citation>
    <scope>IDENTIFICATION</scope>
</reference>
<keyword evidence="1" id="KW-0378">Hydrolase</keyword>
<keyword evidence="1" id="KW-0479">Metal-binding</keyword>
<comment type="catalytic activity">
    <reaction evidence="1">
        <text>an L-aminoacyl-L-amino acid + H2O = 2 an L-alpha-amino acid</text>
        <dbReference type="Rhea" id="RHEA:48940"/>
        <dbReference type="ChEBI" id="CHEBI:15377"/>
        <dbReference type="ChEBI" id="CHEBI:59869"/>
        <dbReference type="ChEBI" id="CHEBI:77460"/>
        <dbReference type="EC" id="3.4.13.19"/>
    </reaction>
</comment>
<evidence type="ECO:0000256" key="1">
    <source>
        <dbReference type="RuleBase" id="RU341113"/>
    </source>
</evidence>
<dbReference type="PROSITE" id="PS51365">
    <property type="entry name" value="RENAL_DIPEPTIDASE_2"/>
    <property type="match status" value="1"/>
</dbReference>
<dbReference type="GO" id="GO:0048589">
    <property type="term" value="P:developmental growth"/>
    <property type="evidence" value="ECO:0007669"/>
    <property type="project" value="Ensembl"/>
</dbReference>
<keyword evidence="1" id="KW-0449">Lipoprotein</keyword>
<dbReference type="Pfam" id="PF01244">
    <property type="entry name" value="Peptidase_M19"/>
    <property type="match status" value="1"/>
</dbReference>
<keyword evidence="1" id="KW-0472">Membrane</keyword>
<evidence type="ECO:0000313" key="3">
    <source>
        <dbReference type="RefSeq" id="XP_031424474.2"/>
    </source>
</evidence>
<dbReference type="GeneID" id="105899732"/>
<keyword evidence="1" id="KW-1015">Disulfide bond</keyword>
<keyword evidence="1" id="KW-0325">Glycoprotein</keyword>
<dbReference type="PANTHER" id="PTHR10443">
    <property type="entry name" value="MICROSOMAL DIPEPTIDASE"/>
    <property type="match status" value="1"/>
</dbReference>
<organism evidence="2 3">
    <name type="scientific">Clupea harengus</name>
    <name type="common">Atlantic herring</name>
    <dbReference type="NCBI Taxonomy" id="7950"/>
    <lineage>
        <taxon>Eukaryota</taxon>
        <taxon>Metazoa</taxon>
        <taxon>Chordata</taxon>
        <taxon>Craniata</taxon>
        <taxon>Vertebrata</taxon>
        <taxon>Euteleostomi</taxon>
        <taxon>Actinopterygii</taxon>
        <taxon>Neopterygii</taxon>
        <taxon>Teleostei</taxon>
        <taxon>Clupei</taxon>
        <taxon>Clupeiformes</taxon>
        <taxon>Clupeoidei</taxon>
        <taxon>Clupeidae</taxon>
        <taxon>Clupea</taxon>
    </lineage>
</organism>